<reference evidence="16" key="1">
    <citation type="journal article" date="2021" name="bioRxiv">
        <title>Unraveling nitrogen, sulfur and carbon metabolic pathways and microbial community transcriptional responses to substrate deprivation and toxicity stresses in a bioreactor mimicking anoxic brackish coastal sediment conditions.</title>
        <authorList>
            <person name="Martins P.D."/>
            <person name="Echeveste M.J."/>
            <person name="Arshad A."/>
            <person name="Kurth J."/>
            <person name="Ouboter H."/>
            <person name="Jetten M.S.M."/>
            <person name="Welte C.U."/>
        </authorList>
    </citation>
    <scope>NUCLEOTIDE SEQUENCE</scope>
    <source>
        <strain evidence="16">MAG_39</strain>
    </source>
</reference>
<dbReference type="PANTHER" id="PTHR30160">
    <property type="entry name" value="TETRAACYLDISACCHARIDE 4'-KINASE-RELATED"/>
    <property type="match status" value="1"/>
</dbReference>
<gene>
    <name evidence="16" type="primary">waaC</name>
    <name evidence="16" type="ORF">K8I29_09185</name>
</gene>
<evidence type="ECO:0000256" key="13">
    <source>
        <dbReference type="ARBA" id="ARBA00044330"/>
    </source>
</evidence>
<keyword evidence="7" id="KW-0448">Lipopolysaccharide biosynthesis</keyword>
<evidence type="ECO:0000256" key="8">
    <source>
        <dbReference type="ARBA" id="ARBA00023136"/>
    </source>
</evidence>
<dbReference type="EMBL" id="JAIOIV010000074">
    <property type="protein sequence ID" value="MBZ0156366.1"/>
    <property type="molecule type" value="Genomic_DNA"/>
</dbReference>
<evidence type="ECO:0000256" key="15">
    <source>
        <dbReference type="ARBA" id="ARBA00049201"/>
    </source>
</evidence>
<dbReference type="EC" id="2.4.99.23" evidence="10"/>
<dbReference type="Proteomes" id="UP000705867">
    <property type="component" value="Unassembled WGS sequence"/>
</dbReference>
<dbReference type="Pfam" id="PF01075">
    <property type="entry name" value="Glyco_transf_9"/>
    <property type="match status" value="1"/>
</dbReference>
<evidence type="ECO:0000256" key="11">
    <source>
        <dbReference type="ARBA" id="ARBA00044042"/>
    </source>
</evidence>
<accession>A0A953JEQ6</accession>
<evidence type="ECO:0000256" key="4">
    <source>
        <dbReference type="ARBA" id="ARBA00022519"/>
    </source>
</evidence>
<evidence type="ECO:0000256" key="14">
    <source>
        <dbReference type="ARBA" id="ARBA00047503"/>
    </source>
</evidence>
<evidence type="ECO:0000256" key="5">
    <source>
        <dbReference type="ARBA" id="ARBA00022676"/>
    </source>
</evidence>
<comment type="pathway">
    <text evidence="2">Bacterial outer membrane biogenesis; LPS core biosynthesis.</text>
</comment>
<evidence type="ECO:0000313" key="17">
    <source>
        <dbReference type="Proteomes" id="UP000705867"/>
    </source>
</evidence>
<evidence type="ECO:0000256" key="3">
    <source>
        <dbReference type="ARBA" id="ARBA00022475"/>
    </source>
</evidence>
<evidence type="ECO:0000256" key="1">
    <source>
        <dbReference type="ARBA" id="ARBA00004515"/>
    </source>
</evidence>
<dbReference type="InterPro" id="IPR051199">
    <property type="entry name" value="LPS_LOS_Heptosyltrfase"/>
</dbReference>
<comment type="catalytic activity">
    <reaction evidence="14">
        <text>an L-alpha-D-Hep-(1-&gt;5)-[alpha-Kdo-(2-&gt;4)]-alpha-Kdo-(2-&gt;6)-lipid A + ADP-L-glycero-beta-D-manno-heptose = an L-alpha-D-Hep-(1-&gt;3)-L-alpha-D-Hep-(1-&gt;5)-[alpha-Kdo-(2-&gt;4)]-alpha-Kdo-(2-&gt;6)-lipid A + ADP + H(+)</text>
        <dbReference type="Rhea" id="RHEA:74071"/>
        <dbReference type="ChEBI" id="CHEBI:15378"/>
        <dbReference type="ChEBI" id="CHEBI:61506"/>
        <dbReference type="ChEBI" id="CHEBI:193068"/>
        <dbReference type="ChEBI" id="CHEBI:193069"/>
        <dbReference type="ChEBI" id="CHEBI:456216"/>
        <dbReference type="EC" id="2.4.99.24"/>
    </reaction>
</comment>
<dbReference type="NCBIfam" id="TIGR02193">
    <property type="entry name" value="heptsyl_trn_I"/>
    <property type="match status" value="1"/>
</dbReference>
<keyword evidence="5" id="KW-0328">Glycosyltransferase</keyword>
<dbReference type="GO" id="GO:0005829">
    <property type="term" value="C:cytosol"/>
    <property type="evidence" value="ECO:0007669"/>
    <property type="project" value="TreeGrafter"/>
</dbReference>
<dbReference type="AlphaFoldDB" id="A0A953JEQ6"/>
<name>A0A953JEQ6_9BACT</name>
<dbReference type="SUPFAM" id="SSF53756">
    <property type="entry name" value="UDP-Glycosyltransferase/glycogen phosphorylase"/>
    <property type="match status" value="1"/>
</dbReference>
<dbReference type="EC" id="2.4.99.24" evidence="11"/>
<dbReference type="GO" id="GO:0005886">
    <property type="term" value="C:plasma membrane"/>
    <property type="evidence" value="ECO:0007669"/>
    <property type="project" value="UniProtKB-SubCell"/>
</dbReference>
<evidence type="ECO:0000256" key="12">
    <source>
        <dbReference type="ARBA" id="ARBA00044190"/>
    </source>
</evidence>
<evidence type="ECO:0000313" key="16">
    <source>
        <dbReference type="EMBL" id="MBZ0156366.1"/>
    </source>
</evidence>
<sequence length="345" mass="38354">MNKIPLGKSPRKILVVKPSSLGDIVHSMPFLQVMRETFPQSEIHWIVAKGLEGLLEGHPLVQRLWIIDKDRWKDLKRAGSTVNELKTLFASLRKEKFDLAVDLQGLLRSGILTGASRAPVRVGFSEAREGSTLFYTHRVRGCRDVHAVDRYLEIASALGGSVNEVRFPLPPAKDSAGIRKMKEDTGNYVVIVPGARWKTKIWAAERFGRVASLLRERSIIVGSRADGERAREIETLSRGKALSLAGRTDLRELIALIRDARFVITNDSGPMHIAAALGIPVVALFGPTNPVRTGPYGGNHLLITPDIPCAPCYKKKCDAVRCMDAITVEQVYQTIKERFYEIPDR</sequence>
<comment type="similarity">
    <text evidence="9">Belongs to the glycosyltransferase 9 family.</text>
</comment>
<dbReference type="Gene3D" id="3.40.50.2000">
    <property type="entry name" value="Glycogen Phosphorylase B"/>
    <property type="match status" value="2"/>
</dbReference>
<keyword evidence="3" id="KW-1003">Cell membrane</keyword>
<evidence type="ECO:0000256" key="6">
    <source>
        <dbReference type="ARBA" id="ARBA00022679"/>
    </source>
</evidence>
<dbReference type="InterPro" id="IPR011910">
    <property type="entry name" value="RfaF"/>
</dbReference>
<keyword evidence="8" id="KW-0472">Membrane</keyword>
<dbReference type="CDD" id="cd03789">
    <property type="entry name" value="GT9_LPS_heptosyltransferase"/>
    <property type="match status" value="1"/>
</dbReference>
<dbReference type="NCBIfam" id="TIGR02195">
    <property type="entry name" value="heptsyl_trn_II"/>
    <property type="match status" value="1"/>
</dbReference>
<comment type="catalytic activity">
    <reaction evidence="15">
        <text>an alpha-Kdo-(2-&gt;4)-alpha-Kdo-(2-&gt;6)-lipid A + ADP-L-glycero-beta-D-manno-heptose = an L-alpha-D-Hep-(1-&gt;5)-[alpha-Kdo-(2-&gt;4)]-alpha-Kdo-(2-&gt;6)-lipid A + ADP + H(+)</text>
        <dbReference type="Rhea" id="RHEA:74067"/>
        <dbReference type="ChEBI" id="CHEBI:15378"/>
        <dbReference type="ChEBI" id="CHEBI:61506"/>
        <dbReference type="ChEBI" id="CHEBI:176431"/>
        <dbReference type="ChEBI" id="CHEBI:193068"/>
        <dbReference type="ChEBI" id="CHEBI:456216"/>
        <dbReference type="EC" id="2.4.99.23"/>
    </reaction>
</comment>
<dbReference type="PANTHER" id="PTHR30160:SF1">
    <property type="entry name" value="LIPOPOLYSACCHARIDE 1,2-N-ACETYLGLUCOSAMINETRANSFERASE-RELATED"/>
    <property type="match status" value="1"/>
</dbReference>
<keyword evidence="6" id="KW-0808">Transferase</keyword>
<reference evidence="16" key="2">
    <citation type="submission" date="2021-08" db="EMBL/GenBank/DDBJ databases">
        <authorList>
            <person name="Dalcin Martins P."/>
        </authorList>
    </citation>
    <scope>NUCLEOTIDE SEQUENCE</scope>
    <source>
        <strain evidence="16">MAG_39</strain>
    </source>
</reference>
<dbReference type="InterPro" id="IPR002201">
    <property type="entry name" value="Glyco_trans_9"/>
</dbReference>
<dbReference type="GO" id="GO:0009244">
    <property type="term" value="P:lipopolysaccharide core region biosynthetic process"/>
    <property type="evidence" value="ECO:0007669"/>
    <property type="project" value="InterPro"/>
</dbReference>
<proteinExistence type="inferred from homology"/>
<evidence type="ECO:0000256" key="10">
    <source>
        <dbReference type="ARBA" id="ARBA00044041"/>
    </source>
</evidence>
<dbReference type="InterPro" id="IPR011908">
    <property type="entry name" value="LipoPS_heptosylTferase-I"/>
</dbReference>
<evidence type="ECO:0000256" key="7">
    <source>
        <dbReference type="ARBA" id="ARBA00022985"/>
    </source>
</evidence>
<organism evidence="16 17">
    <name type="scientific">Candidatus Nitrobium versatile</name>
    <dbReference type="NCBI Taxonomy" id="2884831"/>
    <lineage>
        <taxon>Bacteria</taxon>
        <taxon>Pseudomonadati</taxon>
        <taxon>Nitrospirota</taxon>
        <taxon>Nitrospiria</taxon>
        <taxon>Nitrospirales</taxon>
        <taxon>Nitrospiraceae</taxon>
        <taxon>Candidatus Nitrobium</taxon>
    </lineage>
</organism>
<dbReference type="GO" id="GO:0008713">
    <property type="term" value="F:ADP-heptose-lipopolysaccharide heptosyltransferase activity"/>
    <property type="evidence" value="ECO:0007669"/>
    <property type="project" value="UniProtKB-EC"/>
</dbReference>
<comment type="subcellular location">
    <subcellularLocation>
        <location evidence="1">Cell inner membrane</location>
        <topology evidence="1">Peripheral membrane protein</topology>
        <orientation evidence="1">Cytoplasmic side</orientation>
    </subcellularLocation>
</comment>
<evidence type="ECO:0000256" key="2">
    <source>
        <dbReference type="ARBA" id="ARBA00004713"/>
    </source>
</evidence>
<protein>
    <recommendedName>
        <fullName evidence="12">Lipopolysaccharide heptosyltransferase 1</fullName>
        <ecNumber evidence="10">2.4.99.23</ecNumber>
        <ecNumber evidence="11">2.4.99.24</ecNumber>
    </recommendedName>
    <alternativeName>
        <fullName evidence="13">ADP-heptose:lipopolysaccharide heptosyltransferase I</fullName>
    </alternativeName>
</protein>
<keyword evidence="4" id="KW-0997">Cell inner membrane</keyword>
<comment type="caution">
    <text evidence="16">The sequence shown here is derived from an EMBL/GenBank/DDBJ whole genome shotgun (WGS) entry which is preliminary data.</text>
</comment>
<evidence type="ECO:0000256" key="9">
    <source>
        <dbReference type="ARBA" id="ARBA00043995"/>
    </source>
</evidence>